<dbReference type="GO" id="GO:0045454">
    <property type="term" value="P:cell redox homeostasis"/>
    <property type="evidence" value="ECO:0007669"/>
    <property type="project" value="TreeGrafter"/>
</dbReference>
<sequence length="210" mass="22479">MAQVSPSSPDLTAARMADCYDQHDGQARITPQRHGSCSTTLPAQIKVGDTLPTVSLKYCPYDPELKNACGIPQALSTDSFKGKKVVIFGVPGAFTPTCNNNHLPEYHEKYQELAKKGIDQVICISTADAFVMDAWGKWTNVSDKVIMAADGNGDFVKATGLVQDLTKVGMGAVRSKRFAMVVEDMKVTYIGVETQFGVSVSGAGAVLAKL</sequence>
<comment type="function">
    <text evidence="8">Thiol-specific peroxidase that catalyzes the reduction of hydrogen peroxide and organic hydroperoxides to water and alcohols, respectively. Plays a role in cell protection against oxidative stress by detoxifying peroxides.</text>
</comment>
<comment type="caution">
    <text evidence="10">The sequence shown here is derived from an EMBL/GenBank/DDBJ whole genome shotgun (WGS) entry which is preliminary data.</text>
</comment>
<evidence type="ECO:0000256" key="2">
    <source>
        <dbReference type="ARBA" id="ARBA00022559"/>
    </source>
</evidence>
<organism evidence="10 11">
    <name type="scientific">Linnemannia exigua</name>
    <dbReference type="NCBI Taxonomy" id="604196"/>
    <lineage>
        <taxon>Eukaryota</taxon>
        <taxon>Fungi</taxon>
        <taxon>Fungi incertae sedis</taxon>
        <taxon>Mucoromycota</taxon>
        <taxon>Mortierellomycotina</taxon>
        <taxon>Mortierellomycetes</taxon>
        <taxon>Mortierellales</taxon>
        <taxon>Mortierellaceae</taxon>
        <taxon>Linnemannia</taxon>
    </lineage>
</organism>
<dbReference type="GO" id="GO:0034599">
    <property type="term" value="P:cellular response to oxidative stress"/>
    <property type="evidence" value="ECO:0007669"/>
    <property type="project" value="InterPro"/>
</dbReference>
<dbReference type="GO" id="GO:0005739">
    <property type="term" value="C:mitochondrion"/>
    <property type="evidence" value="ECO:0007669"/>
    <property type="project" value="TreeGrafter"/>
</dbReference>
<dbReference type="InterPro" id="IPR037944">
    <property type="entry name" value="PRX5-like"/>
</dbReference>
<keyword evidence="4 8" id="KW-0560">Oxidoreductase</keyword>
<keyword evidence="3 8" id="KW-0049">Antioxidant</keyword>
<dbReference type="InterPro" id="IPR013740">
    <property type="entry name" value="Redoxin"/>
</dbReference>
<dbReference type="FunFam" id="3.40.30.10:FF:000020">
    <property type="entry name" value="Peroxiredoxin"/>
    <property type="match status" value="1"/>
</dbReference>
<proteinExistence type="inferred from homology"/>
<comment type="similarity">
    <text evidence="1 8">Belongs to the peroxiredoxin family. Prx5 subfamily.</text>
</comment>
<evidence type="ECO:0000313" key="11">
    <source>
        <dbReference type="Proteomes" id="UP001194580"/>
    </source>
</evidence>
<evidence type="ECO:0000256" key="3">
    <source>
        <dbReference type="ARBA" id="ARBA00022862"/>
    </source>
</evidence>
<evidence type="ECO:0000256" key="1">
    <source>
        <dbReference type="ARBA" id="ARBA00010505"/>
    </source>
</evidence>
<dbReference type="Pfam" id="PF08534">
    <property type="entry name" value="Redoxin"/>
    <property type="match status" value="1"/>
</dbReference>
<dbReference type="PANTHER" id="PTHR10430:SF16">
    <property type="entry name" value="PEROXIREDOXIN-5, MITOCHONDRIAL"/>
    <property type="match status" value="1"/>
</dbReference>
<dbReference type="EMBL" id="JAAAIL010001707">
    <property type="protein sequence ID" value="KAG0265937.1"/>
    <property type="molecule type" value="Genomic_DNA"/>
</dbReference>
<evidence type="ECO:0000256" key="6">
    <source>
        <dbReference type="ARBA" id="ARBA00079296"/>
    </source>
</evidence>
<dbReference type="AlphaFoldDB" id="A0AAD4D6C4"/>
<dbReference type="GO" id="GO:0005777">
    <property type="term" value="C:peroxisome"/>
    <property type="evidence" value="ECO:0007669"/>
    <property type="project" value="TreeGrafter"/>
</dbReference>
<keyword evidence="2 8" id="KW-0575">Peroxidase</keyword>
<dbReference type="SUPFAM" id="SSF52833">
    <property type="entry name" value="Thioredoxin-like"/>
    <property type="match status" value="1"/>
</dbReference>
<evidence type="ECO:0000256" key="8">
    <source>
        <dbReference type="RuleBase" id="RU366011"/>
    </source>
</evidence>
<feature type="domain" description="Thioredoxin" evidence="9">
    <location>
        <begin position="45"/>
        <end position="210"/>
    </location>
</feature>
<evidence type="ECO:0000256" key="4">
    <source>
        <dbReference type="ARBA" id="ARBA00023002"/>
    </source>
</evidence>
<name>A0AAD4D6C4_9FUNG</name>
<dbReference type="PROSITE" id="PS51352">
    <property type="entry name" value="THIOREDOXIN_2"/>
    <property type="match status" value="1"/>
</dbReference>
<feature type="active site" description="Cysteine sulfenic acid (-SOH) intermediate" evidence="7">
    <location>
        <position position="98"/>
    </location>
</feature>
<evidence type="ECO:0000256" key="5">
    <source>
        <dbReference type="ARBA" id="ARBA00023284"/>
    </source>
</evidence>
<gene>
    <name evidence="10" type="ORF">BGZ95_003174</name>
</gene>
<evidence type="ECO:0000313" key="10">
    <source>
        <dbReference type="EMBL" id="KAG0265937.1"/>
    </source>
</evidence>
<accession>A0AAD4D6C4</accession>
<dbReference type="Proteomes" id="UP001194580">
    <property type="component" value="Unassembled WGS sequence"/>
</dbReference>
<keyword evidence="11" id="KW-1185">Reference proteome</keyword>
<protein>
    <recommendedName>
        <fullName evidence="6">Thioredoxin-dependent peroxiredoxin</fullName>
    </recommendedName>
</protein>
<reference evidence="10" key="1">
    <citation type="journal article" date="2020" name="Fungal Divers.">
        <title>Resolving the Mortierellaceae phylogeny through synthesis of multi-gene phylogenetics and phylogenomics.</title>
        <authorList>
            <person name="Vandepol N."/>
            <person name="Liber J."/>
            <person name="Desiro A."/>
            <person name="Na H."/>
            <person name="Kennedy M."/>
            <person name="Barry K."/>
            <person name="Grigoriev I.V."/>
            <person name="Miller A.N."/>
            <person name="O'Donnell K."/>
            <person name="Stajich J.E."/>
            <person name="Bonito G."/>
        </authorList>
    </citation>
    <scope>NUCLEOTIDE SEQUENCE</scope>
    <source>
        <strain evidence="10">NRRL 28262</strain>
    </source>
</reference>
<evidence type="ECO:0000259" key="9">
    <source>
        <dbReference type="PROSITE" id="PS51352"/>
    </source>
</evidence>
<dbReference type="InterPro" id="IPR013766">
    <property type="entry name" value="Thioredoxin_domain"/>
</dbReference>
<dbReference type="CDD" id="cd03013">
    <property type="entry name" value="PRX5_like"/>
    <property type="match status" value="1"/>
</dbReference>
<keyword evidence="5 8" id="KW-0676">Redox-active center</keyword>
<dbReference type="PANTHER" id="PTHR10430">
    <property type="entry name" value="PEROXIREDOXIN"/>
    <property type="match status" value="1"/>
</dbReference>
<dbReference type="Gene3D" id="3.40.30.10">
    <property type="entry name" value="Glutaredoxin"/>
    <property type="match status" value="1"/>
</dbReference>
<dbReference type="GO" id="GO:0008379">
    <property type="term" value="F:thioredoxin peroxidase activity"/>
    <property type="evidence" value="ECO:0007669"/>
    <property type="project" value="InterPro"/>
</dbReference>
<dbReference type="GO" id="GO:0042744">
    <property type="term" value="P:hydrogen peroxide catabolic process"/>
    <property type="evidence" value="ECO:0007669"/>
    <property type="project" value="TreeGrafter"/>
</dbReference>
<dbReference type="InterPro" id="IPR036249">
    <property type="entry name" value="Thioredoxin-like_sf"/>
</dbReference>
<evidence type="ECO:0000256" key="7">
    <source>
        <dbReference type="PIRSR" id="PIRSR637944-1"/>
    </source>
</evidence>